<proteinExistence type="predicted"/>
<accession>A0A921ISH4</accession>
<dbReference type="InterPro" id="IPR032877">
    <property type="entry name" value="Transposase_HTH"/>
</dbReference>
<evidence type="ECO:0000259" key="2">
    <source>
        <dbReference type="Pfam" id="PF13542"/>
    </source>
</evidence>
<dbReference type="InterPro" id="IPR047951">
    <property type="entry name" value="Transpos_ISL3"/>
</dbReference>
<dbReference type="NCBIfam" id="NF033550">
    <property type="entry name" value="transpos_ISL3"/>
    <property type="match status" value="1"/>
</dbReference>
<organism evidence="4 5">
    <name type="scientific">Collinsella ihumii</name>
    <dbReference type="NCBI Taxonomy" id="1720204"/>
    <lineage>
        <taxon>Bacteria</taxon>
        <taxon>Bacillati</taxon>
        <taxon>Actinomycetota</taxon>
        <taxon>Coriobacteriia</taxon>
        <taxon>Coriobacteriales</taxon>
        <taxon>Coriobacteriaceae</taxon>
        <taxon>Collinsella</taxon>
    </lineage>
</organism>
<evidence type="ECO:0000259" key="1">
    <source>
        <dbReference type="Pfam" id="PF01610"/>
    </source>
</evidence>
<feature type="domain" description="Transposase IS204/IS1001/IS1096/IS1165 helix-turn-helix" evidence="2">
    <location>
        <begin position="105"/>
        <end position="147"/>
    </location>
</feature>
<dbReference type="EMBL" id="DYVF01000069">
    <property type="protein sequence ID" value="HJG31939.1"/>
    <property type="molecule type" value="Genomic_DNA"/>
</dbReference>
<gene>
    <name evidence="4" type="ORF">K8U80_11190</name>
</gene>
<evidence type="ECO:0000313" key="5">
    <source>
        <dbReference type="Proteomes" id="UP000746751"/>
    </source>
</evidence>
<dbReference type="Pfam" id="PF01610">
    <property type="entry name" value="DDE_Tnp_ISL3"/>
    <property type="match status" value="1"/>
</dbReference>
<dbReference type="AlphaFoldDB" id="A0A921ISH4"/>
<dbReference type="PANTHER" id="PTHR33498">
    <property type="entry name" value="TRANSPOSASE FOR INSERTION SEQUENCE ELEMENT IS1557"/>
    <property type="match status" value="1"/>
</dbReference>
<reference evidence="4" key="1">
    <citation type="journal article" date="2021" name="PeerJ">
        <title>Extensive microbial diversity within the chicken gut microbiome revealed by metagenomics and culture.</title>
        <authorList>
            <person name="Gilroy R."/>
            <person name="Ravi A."/>
            <person name="Getino M."/>
            <person name="Pursley I."/>
            <person name="Horton D.L."/>
            <person name="Alikhan N.F."/>
            <person name="Baker D."/>
            <person name="Gharbi K."/>
            <person name="Hall N."/>
            <person name="Watson M."/>
            <person name="Adriaenssens E.M."/>
            <person name="Foster-Nyarko E."/>
            <person name="Jarju S."/>
            <person name="Secka A."/>
            <person name="Antonio M."/>
            <person name="Oren A."/>
            <person name="Chaudhuri R.R."/>
            <person name="La Ragione R."/>
            <person name="Hildebrand F."/>
            <person name="Pallen M.J."/>
        </authorList>
    </citation>
    <scope>NUCLEOTIDE SEQUENCE</scope>
    <source>
        <strain evidence="4">ChiGjej2B2-7701</strain>
    </source>
</reference>
<dbReference type="InterPro" id="IPR002560">
    <property type="entry name" value="Transposase_DDE"/>
</dbReference>
<dbReference type="PANTHER" id="PTHR33498:SF1">
    <property type="entry name" value="TRANSPOSASE FOR INSERTION SEQUENCE ELEMENT IS1557"/>
    <property type="match status" value="1"/>
</dbReference>
<dbReference type="Pfam" id="PF13542">
    <property type="entry name" value="HTH_Tnp_ISL3"/>
    <property type="match status" value="1"/>
</dbReference>
<sequence>MDAQAGMLARLFEHSMGLGEEWRVDDVWFESPESGDEELHIRVGRVPGRAVRCPECGARCGACDARERTWRHLDIWQFRTVVHCRVPRADCPEHGPRTVRMPWEVRPNSHFTALFEAQVLVMAMSGATVTGIARRVRESDSRIWAMLGRAVAEARAGADYSGVTRVGIDDTARARGQRYISVMADVDGRRVVAVTEGRDRGAPGRLCDQLEERGGDRSAISEVTRDMASSYSLGCADAMPGAAQTVDRFHVMQLPARALDRTRNAEAKSCEEKRRLLRGTKYVWLKRPENLTGRQAETRASLASEHLLTARACAMVEAVRAVYSCATREEAAAELDRAISWIMHSNVPLMKTAARTIRGEREGVLNWFSARSSNGFLEGMNSIIQSLKRASRGFRNVGYFTTMIFLRLGRLDFSARPASACATH</sequence>
<reference evidence="4" key="2">
    <citation type="submission" date="2021-09" db="EMBL/GenBank/DDBJ databases">
        <authorList>
            <person name="Gilroy R."/>
        </authorList>
    </citation>
    <scope>NUCLEOTIDE SEQUENCE</scope>
    <source>
        <strain evidence="4">ChiGjej2B2-7701</strain>
    </source>
</reference>
<feature type="domain" description="Transposase IS204/IS1001/IS1096/IS1165 zinc-finger" evidence="3">
    <location>
        <begin position="50"/>
        <end position="94"/>
    </location>
</feature>
<protein>
    <submittedName>
        <fullName evidence="4">ISL3 family transposase</fullName>
    </submittedName>
</protein>
<dbReference type="Proteomes" id="UP000746751">
    <property type="component" value="Unassembled WGS sequence"/>
</dbReference>
<comment type="caution">
    <text evidence="4">The sequence shown here is derived from an EMBL/GenBank/DDBJ whole genome shotgun (WGS) entry which is preliminary data.</text>
</comment>
<dbReference type="Pfam" id="PF14690">
    <property type="entry name" value="Zn_ribbon_ISL3"/>
    <property type="match status" value="1"/>
</dbReference>
<name>A0A921ISH4_9ACTN</name>
<evidence type="ECO:0000313" key="4">
    <source>
        <dbReference type="EMBL" id="HJG31939.1"/>
    </source>
</evidence>
<dbReference type="InterPro" id="IPR029261">
    <property type="entry name" value="Transposase_Znf"/>
</dbReference>
<feature type="domain" description="Transposase IS204/IS1001/IS1096/IS1165 DDE" evidence="1">
    <location>
        <begin position="166"/>
        <end position="404"/>
    </location>
</feature>
<evidence type="ECO:0000259" key="3">
    <source>
        <dbReference type="Pfam" id="PF14690"/>
    </source>
</evidence>